<dbReference type="PROSITE" id="PS50005">
    <property type="entry name" value="TPR"/>
    <property type="match status" value="1"/>
</dbReference>
<evidence type="ECO:0000256" key="3">
    <source>
        <dbReference type="PROSITE-ProRule" id="PRU00339"/>
    </source>
</evidence>
<organism evidence="4 5">
    <name type="scientific">Enterococcus raffinosus</name>
    <dbReference type="NCBI Taxonomy" id="71452"/>
    <lineage>
        <taxon>Bacteria</taxon>
        <taxon>Bacillati</taxon>
        <taxon>Bacillota</taxon>
        <taxon>Bacilli</taxon>
        <taxon>Lactobacillales</taxon>
        <taxon>Enterococcaceae</taxon>
        <taxon>Enterococcus</taxon>
    </lineage>
</organism>
<dbReference type="PANTHER" id="PTHR12558:SF13">
    <property type="entry name" value="CELL DIVISION CYCLE PROTEIN 27 HOMOLOG"/>
    <property type="match status" value="1"/>
</dbReference>
<dbReference type="Pfam" id="PF14559">
    <property type="entry name" value="TPR_19"/>
    <property type="match status" value="1"/>
</dbReference>
<feature type="repeat" description="TPR" evidence="3">
    <location>
        <begin position="205"/>
        <end position="238"/>
    </location>
</feature>
<evidence type="ECO:0000256" key="1">
    <source>
        <dbReference type="ARBA" id="ARBA00022737"/>
    </source>
</evidence>
<keyword evidence="1" id="KW-0677">Repeat</keyword>
<comment type="caution">
    <text evidence="4">The sequence shown here is derived from an EMBL/GenBank/DDBJ whole genome shotgun (WGS) entry which is preliminary data.</text>
</comment>
<dbReference type="EMBL" id="JARPXL010000005">
    <property type="protein sequence ID" value="MDT2543978.1"/>
    <property type="molecule type" value="Genomic_DNA"/>
</dbReference>
<sequence>MSSYSEKMLAALKNEDLTEANLMFEEALKKDDPEILASLAEELQALGFLEEAKKVLEKLVTDFPQEDVFYLSLAEIAIENDDIDGAFSYLEKIEPDSENYLESLLVTADLYQVLGIPEVSEAKLLQAKTIAPEEPLITFALAELHFSANQLGEAINDYGQLQKQGIDEIANVSIDERIGSAYSMMGGFEEAIPFLERALEKEHTSDRLFQLGFTYYQLHDHQKAINYLQELITLDPQYQSGYYYLADSLKEEELLEEALLSAEEGIKENPYQVELLHLASEIAYRLRDSKKAEELLIQAIETGDKTDETLLTLSNLYLNEDQPDKAIEMISQMDEEDNPYAAWNLAQAYNELEDFDAARTYYKQAYEDLSHEPDFLKAYGVFLREDGQLEQARVVLMSYLQQEPGDLEVQSLLEE</sequence>
<gene>
    <name evidence="4" type="ORF">P7D69_06495</name>
</gene>
<reference evidence="4" key="1">
    <citation type="submission" date="2023-03" db="EMBL/GenBank/DDBJ databases">
        <authorList>
            <person name="Shen W."/>
            <person name="Cai J."/>
        </authorList>
    </citation>
    <scope>NUCLEOTIDE SEQUENCE</scope>
    <source>
        <strain evidence="4">Y15</strain>
    </source>
</reference>
<dbReference type="InterPro" id="IPR011990">
    <property type="entry name" value="TPR-like_helical_dom_sf"/>
</dbReference>
<dbReference type="Gene3D" id="1.25.40.10">
    <property type="entry name" value="Tetratricopeptide repeat domain"/>
    <property type="match status" value="2"/>
</dbReference>
<name>A0AAW8T4X5_9ENTE</name>
<keyword evidence="2 3" id="KW-0802">TPR repeat</keyword>
<protein>
    <submittedName>
        <fullName evidence="4">Tetratricopeptide repeat protein</fullName>
    </submittedName>
</protein>
<dbReference type="PANTHER" id="PTHR12558">
    <property type="entry name" value="CELL DIVISION CYCLE 16,23,27"/>
    <property type="match status" value="1"/>
</dbReference>
<dbReference type="Pfam" id="PF25058">
    <property type="entry name" value="ARM_TT21"/>
    <property type="match status" value="1"/>
</dbReference>
<dbReference type="RefSeq" id="WP_222226749.1">
    <property type="nucleotide sequence ID" value="NZ_CP081846.1"/>
</dbReference>
<dbReference type="Pfam" id="PF07719">
    <property type="entry name" value="TPR_2"/>
    <property type="match status" value="1"/>
</dbReference>
<dbReference type="InterPro" id="IPR019734">
    <property type="entry name" value="TPR_rpt"/>
</dbReference>
<proteinExistence type="predicted"/>
<dbReference type="InterPro" id="IPR013105">
    <property type="entry name" value="TPR_2"/>
</dbReference>
<evidence type="ECO:0000256" key="2">
    <source>
        <dbReference type="ARBA" id="ARBA00022803"/>
    </source>
</evidence>
<evidence type="ECO:0000313" key="4">
    <source>
        <dbReference type="EMBL" id="MDT2543978.1"/>
    </source>
</evidence>
<dbReference type="SMART" id="SM00028">
    <property type="entry name" value="TPR"/>
    <property type="match status" value="5"/>
</dbReference>
<evidence type="ECO:0000313" key="5">
    <source>
        <dbReference type="Proteomes" id="UP001254770"/>
    </source>
</evidence>
<dbReference type="AlphaFoldDB" id="A0AAW8T4X5"/>
<dbReference type="Proteomes" id="UP001254770">
    <property type="component" value="Unassembled WGS sequence"/>
</dbReference>
<dbReference type="GO" id="GO:0051301">
    <property type="term" value="P:cell division"/>
    <property type="evidence" value="ECO:0007669"/>
    <property type="project" value="TreeGrafter"/>
</dbReference>
<accession>A0AAW8T4X5</accession>
<dbReference type="SUPFAM" id="SSF48452">
    <property type="entry name" value="TPR-like"/>
    <property type="match status" value="3"/>
</dbReference>